<sequence length="529" mass="58001">MGSEAAAVIPSSVVQQSFAELEKQRELITSCTLLWKELSDHFSILEQGLEIKSEALRSKRQSLDASTGHALDSLRRRELSIDAAVDLAIAKLDERRAAAVEALSATAAAGDELDLAEKLRSLCTKMDFNGFFDLVVAKRKEVELLRLELPVALSNCIDAAKFVIDAVSGVFPVDKRPVKSPNDLGWACVLILESLVPVLADPELGTVRPLVTRNIKGRAREMAKEWKMWLEQHGGIESVKPPDAHTFLQHLVTFGIVGKDDKELYQRLVVNFAWRRQMPKLAISLGLEDKMEDVIEELISKGHQLDAINFAYEAGLQDKFTPVSLLKSFLKDSNKATSTFEDHNGGGQTMNYTCRKEQSIIRAAIKCIQEHKLEAEFPLESLQKRLEQLEKAKVEKKKPSGGGPAAPANKRTRANNGGPMPPAKAGRLTNNVHVFSPAAPAFVRSPSAHTTYPAAAPYPYDSPAGHGVYGSRSPPVIRDSYGYPAEVGPVALGAPYHSPPMSYPVYGNYNPLGGYNNGVAPGYQQAYYR</sequence>
<evidence type="ECO:0000313" key="6">
    <source>
        <dbReference type="EMBL" id="THU74628.1"/>
    </source>
</evidence>
<accession>A0A4S8KHJ5</accession>
<evidence type="ECO:0000256" key="1">
    <source>
        <dbReference type="ARBA" id="ARBA00008956"/>
    </source>
</evidence>
<dbReference type="AlphaFoldDB" id="A0A4S8KHJ5"/>
<gene>
    <name evidence="6" type="ORF">C4D60_Mb04t35410</name>
</gene>
<dbReference type="GO" id="GO:0009908">
    <property type="term" value="P:flower development"/>
    <property type="evidence" value="ECO:0007669"/>
    <property type="project" value="UniProtKB-KW"/>
</dbReference>
<organism evidence="6 7">
    <name type="scientific">Musa balbisiana</name>
    <name type="common">Banana</name>
    <dbReference type="NCBI Taxonomy" id="52838"/>
    <lineage>
        <taxon>Eukaryota</taxon>
        <taxon>Viridiplantae</taxon>
        <taxon>Streptophyta</taxon>
        <taxon>Embryophyta</taxon>
        <taxon>Tracheophyta</taxon>
        <taxon>Spermatophyta</taxon>
        <taxon>Magnoliopsida</taxon>
        <taxon>Liliopsida</taxon>
        <taxon>Zingiberales</taxon>
        <taxon>Musaceae</taxon>
        <taxon>Musa</taxon>
    </lineage>
</organism>
<evidence type="ECO:0000256" key="4">
    <source>
        <dbReference type="RuleBase" id="RU364012"/>
    </source>
</evidence>
<dbReference type="PANTHER" id="PTHR31791">
    <property type="entry name" value="FRIGIDA-LIKE PROTEIN 3-RELATED"/>
    <property type="match status" value="1"/>
</dbReference>
<keyword evidence="2 4" id="KW-0221">Differentiation</keyword>
<dbReference type="Proteomes" id="UP000317650">
    <property type="component" value="Chromosome 4"/>
</dbReference>
<name>A0A4S8KHJ5_MUSBA</name>
<dbReference type="GO" id="GO:0030154">
    <property type="term" value="P:cell differentiation"/>
    <property type="evidence" value="ECO:0007669"/>
    <property type="project" value="UniProtKB-KW"/>
</dbReference>
<comment type="similarity">
    <text evidence="1 4">Belongs to the Frigida family.</text>
</comment>
<feature type="region of interest" description="Disordered" evidence="5">
    <location>
        <begin position="392"/>
        <end position="425"/>
    </location>
</feature>
<comment type="caution">
    <text evidence="6">The sequence shown here is derived from an EMBL/GenBank/DDBJ whole genome shotgun (WGS) entry which is preliminary data.</text>
</comment>
<dbReference type="InterPro" id="IPR012474">
    <property type="entry name" value="Frigida"/>
</dbReference>
<evidence type="ECO:0000256" key="5">
    <source>
        <dbReference type="SAM" id="MobiDB-lite"/>
    </source>
</evidence>
<dbReference type="EMBL" id="PYDT01000001">
    <property type="protein sequence ID" value="THU74628.1"/>
    <property type="molecule type" value="Genomic_DNA"/>
</dbReference>
<keyword evidence="3 4" id="KW-0287">Flowering</keyword>
<reference evidence="6 7" key="1">
    <citation type="journal article" date="2019" name="Nat. Plants">
        <title>Genome sequencing of Musa balbisiana reveals subgenome evolution and function divergence in polyploid bananas.</title>
        <authorList>
            <person name="Yao X."/>
        </authorList>
    </citation>
    <scope>NUCLEOTIDE SEQUENCE [LARGE SCALE GENOMIC DNA]</scope>
    <source>
        <strain evidence="7">cv. DH-PKW</strain>
        <tissue evidence="6">Leaves</tissue>
    </source>
</reference>
<evidence type="ECO:0000256" key="2">
    <source>
        <dbReference type="ARBA" id="ARBA00022782"/>
    </source>
</evidence>
<proteinExistence type="inferred from homology"/>
<dbReference type="PANTHER" id="PTHR31791:SF2">
    <property type="entry name" value="FRIGIDA-LIKE PROTEIN 4A-RELATED"/>
    <property type="match status" value="1"/>
</dbReference>
<evidence type="ECO:0000256" key="3">
    <source>
        <dbReference type="ARBA" id="ARBA00023089"/>
    </source>
</evidence>
<dbReference type="Pfam" id="PF07899">
    <property type="entry name" value="Frigida"/>
    <property type="match status" value="1"/>
</dbReference>
<evidence type="ECO:0000313" key="7">
    <source>
        <dbReference type="Proteomes" id="UP000317650"/>
    </source>
</evidence>
<keyword evidence="4" id="KW-0217">Developmental protein</keyword>
<protein>
    <recommendedName>
        <fullName evidence="4">FRIGIDA-like protein</fullName>
    </recommendedName>
</protein>
<keyword evidence="7" id="KW-1185">Reference proteome</keyword>